<dbReference type="AlphaFoldDB" id="A0A426YVC0"/>
<accession>A0A426YVC0</accession>
<dbReference type="EMBL" id="AMZH03009986">
    <property type="protein sequence ID" value="RRT55654.1"/>
    <property type="molecule type" value="Genomic_DNA"/>
</dbReference>
<name>A0A426YVC0_ENSVE</name>
<proteinExistence type="predicted"/>
<gene>
    <name evidence="1" type="ORF">B296_00047036</name>
</gene>
<organism evidence="1 2">
    <name type="scientific">Ensete ventricosum</name>
    <name type="common">Abyssinian banana</name>
    <name type="synonym">Musa ensete</name>
    <dbReference type="NCBI Taxonomy" id="4639"/>
    <lineage>
        <taxon>Eukaryota</taxon>
        <taxon>Viridiplantae</taxon>
        <taxon>Streptophyta</taxon>
        <taxon>Embryophyta</taxon>
        <taxon>Tracheophyta</taxon>
        <taxon>Spermatophyta</taxon>
        <taxon>Magnoliopsida</taxon>
        <taxon>Liliopsida</taxon>
        <taxon>Zingiberales</taxon>
        <taxon>Musaceae</taxon>
        <taxon>Ensete</taxon>
    </lineage>
</organism>
<evidence type="ECO:0000313" key="2">
    <source>
        <dbReference type="Proteomes" id="UP000287651"/>
    </source>
</evidence>
<comment type="caution">
    <text evidence="1">The sequence shown here is derived from an EMBL/GenBank/DDBJ whole genome shotgun (WGS) entry which is preliminary data.</text>
</comment>
<reference evidence="1 2" key="1">
    <citation type="journal article" date="2014" name="Agronomy (Basel)">
        <title>A Draft Genome Sequence for Ensete ventricosum, the Drought-Tolerant Tree Against Hunger.</title>
        <authorList>
            <person name="Harrison J."/>
            <person name="Moore K.A."/>
            <person name="Paszkiewicz K."/>
            <person name="Jones T."/>
            <person name="Grant M."/>
            <person name="Ambacheew D."/>
            <person name="Muzemil S."/>
            <person name="Studholme D.J."/>
        </authorList>
    </citation>
    <scope>NUCLEOTIDE SEQUENCE [LARGE SCALE GENOMIC DNA]</scope>
</reference>
<protein>
    <submittedName>
        <fullName evidence="1">Uncharacterized protein</fullName>
    </submittedName>
</protein>
<sequence>MLVKVCLAEGALATLGPPSSTKNIVKLGVVAEESTRLGSAYVRKLVHVEWEEVGKLQRGRLGLLGNAPQLGLLGSAP</sequence>
<evidence type="ECO:0000313" key="1">
    <source>
        <dbReference type="EMBL" id="RRT55654.1"/>
    </source>
</evidence>
<dbReference type="Proteomes" id="UP000287651">
    <property type="component" value="Unassembled WGS sequence"/>
</dbReference>